<dbReference type="Pfam" id="PF09423">
    <property type="entry name" value="PhoD"/>
    <property type="match status" value="1"/>
</dbReference>
<organism evidence="4 5">
    <name type="scientific">Calocera cornea HHB12733</name>
    <dbReference type="NCBI Taxonomy" id="1353952"/>
    <lineage>
        <taxon>Eukaryota</taxon>
        <taxon>Fungi</taxon>
        <taxon>Dikarya</taxon>
        <taxon>Basidiomycota</taxon>
        <taxon>Agaricomycotina</taxon>
        <taxon>Dacrymycetes</taxon>
        <taxon>Dacrymycetales</taxon>
        <taxon>Dacrymycetaceae</taxon>
        <taxon>Calocera</taxon>
    </lineage>
</organism>
<feature type="transmembrane region" description="Helical" evidence="2">
    <location>
        <begin position="33"/>
        <end position="53"/>
    </location>
</feature>
<feature type="transmembrane region" description="Helical" evidence="2">
    <location>
        <begin position="7"/>
        <end position="27"/>
    </location>
</feature>
<reference evidence="4 5" key="1">
    <citation type="journal article" date="2016" name="Mol. Biol. Evol.">
        <title>Comparative Genomics of Early-Diverging Mushroom-Forming Fungi Provides Insights into the Origins of Lignocellulose Decay Capabilities.</title>
        <authorList>
            <person name="Nagy L.G."/>
            <person name="Riley R."/>
            <person name="Tritt A."/>
            <person name="Adam C."/>
            <person name="Daum C."/>
            <person name="Floudas D."/>
            <person name="Sun H."/>
            <person name="Yadav J.S."/>
            <person name="Pangilinan J."/>
            <person name="Larsson K.H."/>
            <person name="Matsuura K."/>
            <person name="Barry K."/>
            <person name="Labutti K."/>
            <person name="Kuo R."/>
            <person name="Ohm R.A."/>
            <person name="Bhattacharya S.S."/>
            <person name="Shirouzu T."/>
            <person name="Yoshinaga Y."/>
            <person name="Martin F.M."/>
            <person name="Grigoriev I.V."/>
            <person name="Hibbett D.S."/>
        </authorList>
    </citation>
    <scope>NUCLEOTIDE SEQUENCE [LARGE SCALE GENOMIC DNA]</scope>
    <source>
        <strain evidence="4 5">HHB12733</strain>
    </source>
</reference>
<evidence type="ECO:0000259" key="3">
    <source>
        <dbReference type="Pfam" id="PF09423"/>
    </source>
</evidence>
<proteinExistence type="predicted"/>
<dbReference type="SUPFAM" id="SSF56300">
    <property type="entry name" value="Metallo-dependent phosphatases"/>
    <property type="match status" value="1"/>
</dbReference>
<keyword evidence="2" id="KW-0472">Membrane</keyword>
<evidence type="ECO:0000313" key="5">
    <source>
        <dbReference type="Proteomes" id="UP000076842"/>
    </source>
</evidence>
<dbReference type="InterPro" id="IPR018946">
    <property type="entry name" value="PhoD-like_MPP"/>
</dbReference>
<dbReference type="InParanoid" id="A0A165H9I2"/>
<dbReference type="InterPro" id="IPR029052">
    <property type="entry name" value="Metallo-depent_PP-like"/>
</dbReference>
<dbReference type="STRING" id="1353952.A0A165H9I2"/>
<dbReference type="OrthoDB" id="2100241at2759"/>
<name>A0A165H9I2_9BASI</name>
<feature type="domain" description="PhoD-like phosphatase metallophosphatase" evidence="3">
    <location>
        <begin position="468"/>
        <end position="703"/>
    </location>
</feature>
<feature type="compositionally biased region" description="Acidic residues" evidence="1">
    <location>
        <begin position="367"/>
        <end position="384"/>
    </location>
</feature>
<feature type="region of interest" description="Disordered" evidence="1">
    <location>
        <begin position="344"/>
        <end position="400"/>
    </location>
</feature>
<dbReference type="PANTHER" id="PTHR43606">
    <property type="entry name" value="PHOSPHATASE, PUTATIVE (AFU_ORTHOLOGUE AFUA_6G08710)-RELATED"/>
    <property type="match status" value="1"/>
</dbReference>
<keyword evidence="2" id="KW-1133">Transmembrane helix</keyword>
<evidence type="ECO:0000256" key="1">
    <source>
        <dbReference type="SAM" id="MobiDB-lite"/>
    </source>
</evidence>
<evidence type="ECO:0000313" key="4">
    <source>
        <dbReference type="EMBL" id="KZT59018.1"/>
    </source>
</evidence>
<evidence type="ECO:0000256" key="2">
    <source>
        <dbReference type="SAM" id="Phobius"/>
    </source>
</evidence>
<dbReference type="AlphaFoldDB" id="A0A165H9I2"/>
<dbReference type="InterPro" id="IPR038607">
    <property type="entry name" value="PhoD-like_sf"/>
</dbReference>
<accession>A0A165H9I2</accession>
<feature type="compositionally biased region" description="Low complexity" evidence="1">
    <location>
        <begin position="352"/>
        <end position="366"/>
    </location>
</feature>
<keyword evidence="2" id="KW-0812">Transmembrane</keyword>
<dbReference type="PANTHER" id="PTHR43606:SF2">
    <property type="entry name" value="ALKALINE PHOSPHATASE FAMILY PROTEIN (AFU_ORTHOLOGUE AFUA_5G03860)"/>
    <property type="match status" value="1"/>
</dbReference>
<feature type="transmembrane region" description="Helical" evidence="2">
    <location>
        <begin position="133"/>
        <end position="155"/>
    </location>
</feature>
<gene>
    <name evidence="4" type="ORF">CALCODRAFT_220426</name>
</gene>
<keyword evidence="5" id="KW-1185">Reference proteome</keyword>
<protein>
    <recommendedName>
        <fullName evidence="3">PhoD-like phosphatase metallophosphatase domain-containing protein</fullName>
    </recommendedName>
</protein>
<dbReference type="CDD" id="cd07389">
    <property type="entry name" value="MPP_PhoD"/>
    <property type="match status" value="1"/>
</dbReference>
<sequence length="824" mass="91548">MANSPPLPISVLVTVVSSLLRLAAYIFLELLPIRGFTIGIPVLFLTHLLLFTVGELTATDKPAPTVVEVTDTVTVVEIEEDVVKEGKDGELNGVEKKVEDVVLVEETATVIPDPVQLTDSLITLALTLPSRRLAFRLLALSINLLLTLFTLDYIYRPFVQTFPDLAYARVGAVTPHSAKLVLRFPLHAAEAIAAADELNREGETEEVERLMKQDSWEVSVWWRERMDTFGLGLEGEAVELSWNEGPRVDLVEANDWVGVVQLDKLLPATEYEYRFAFANSTILPVSRGPLTFRTFPKASSAHFKFVATSCLTPNFPYRPALSSNPTIKGFDLLAAVLAKEPKHSPLGSTPFPEAAAPEAAGSPDTPTETDPEPTEEPELAEEPTAEPTEVPQQDEAPQTPLLSTVSSVISAASEQLAEVTATGVPIPSLPPLPAMPTMPALNLENALSLIRSFLPKRKEEEGPESDANTEFAILLGDFIYADVPKYGGDDLEMYRRLYRRVYASDSYRKIYEHLPTFHIYDDHEIGPNYIGHSNDSAPPFPRANGAYEVYQNNANYDPLQPGGNYYTFEYADTAFFVLDCRRYRTDPEQEVGDKATMLGEQQLSDFYHWLAKVNTTHTFKFVVSSTPFNTLWYGIDGQIDTWAGYKTERHEVLQKMSSVPNVVVISGDRHEFAAVASSGRAGGSILEFSTSPLNQFYIPFVTSFDTSGASTSTWTREAERVVKNDEGEDVVEIVEEIVPEEKVLRYVREGQHKWGSFEVDTRDEQHPRLVFELFINGHRTWRLNMQGKPVKKTPPTTAIGMGRAIGANFKHAMEALGIWKALGL</sequence>
<dbReference type="Gene3D" id="3.60.21.70">
    <property type="entry name" value="PhoD-like phosphatase"/>
    <property type="match status" value="1"/>
</dbReference>
<dbReference type="Proteomes" id="UP000076842">
    <property type="component" value="Unassembled WGS sequence"/>
</dbReference>
<dbReference type="EMBL" id="KV423945">
    <property type="protein sequence ID" value="KZT59018.1"/>
    <property type="molecule type" value="Genomic_DNA"/>
</dbReference>
<dbReference type="InterPro" id="IPR052900">
    <property type="entry name" value="Phospholipid_Metab_Enz"/>
</dbReference>